<dbReference type="Pfam" id="PF13843">
    <property type="entry name" value="DDE_Tnp_1_7"/>
    <property type="match status" value="1"/>
</dbReference>
<reference evidence="3" key="1">
    <citation type="submission" date="2019-08" db="EMBL/GenBank/DDBJ databases">
        <title>The genome of the North American firefly Photinus pyralis.</title>
        <authorList>
            <consortium name="Photinus pyralis genome working group"/>
            <person name="Fallon T.R."/>
            <person name="Sander Lower S.E."/>
            <person name="Weng J.-K."/>
        </authorList>
    </citation>
    <scope>NUCLEOTIDE SEQUENCE</scope>
    <source>
        <strain evidence="3">TRF0915ILg1</strain>
        <tissue evidence="3">Whole body</tissue>
    </source>
</reference>
<comment type="caution">
    <text evidence="3">The sequence shown here is derived from an EMBL/GenBank/DDBJ whole genome shotgun (WGS) entry which is preliminary data.</text>
</comment>
<keyword evidence="4" id="KW-1185">Reference proteome</keyword>
<accession>A0A8K0D847</accession>
<dbReference type="PANTHER" id="PTHR47272">
    <property type="entry name" value="DDE_TNP_1_7 DOMAIN-CONTAINING PROTEIN"/>
    <property type="match status" value="1"/>
</dbReference>
<dbReference type="Proteomes" id="UP000801492">
    <property type="component" value="Unassembled WGS sequence"/>
</dbReference>
<evidence type="ECO:0000259" key="1">
    <source>
        <dbReference type="Pfam" id="PF13843"/>
    </source>
</evidence>
<dbReference type="AlphaFoldDB" id="A0A8K0D847"/>
<protein>
    <recommendedName>
        <fullName evidence="1">PiggyBac transposable element-derived protein domain-containing protein</fullName>
    </recommendedName>
</protein>
<proteinExistence type="predicted"/>
<dbReference type="EMBL" id="VTPC01003775">
    <property type="protein sequence ID" value="KAF2898042.1"/>
    <property type="molecule type" value="Genomic_DNA"/>
</dbReference>
<dbReference type="OrthoDB" id="8300647at2759"/>
<evidence type="ECO:0000313" key="2">
    <source>
        <dbReference type="EMBL" id="KAF2889397.1"/>
    </source>
</evidence>
<dbReference type="EMBL" id="VTPC01067249">
    <property type="protein sequence ID" value="KAF2889397.1"/>
    <property type="molecule type" value="Genomic_DNA"/>
</dbReference>
<gene>
    <name evidence="3" type="ORF">ILUMI_08138</name>
    <name evidence="2" type="ORF">ILUMI_16776</name>
</gene>
<organism evidence="3 4">
    <name type="scientific">Ignelater luminosus</name>
    <name type="common">Cucubano</name>
    <name type="synonym">Pyrophorus luminosus</name>
    <dbReference type="NCBI Taxonomy" id="2038154"/>
    <lineage>
        <taxon>Eukaryota</taxon>
        <taxon>Metazoa</taxon>
        <taxon>Ecdysozoa</taxon>
        <taxon>Arthropoda</taxon>
        <taxon>Hexapoda</taxon>
        <taxon>Insecta</taxon>
        <taxon>Pterygota</taxon>
        <taxon>Neoptera</taxon>
        <taxon>Endopterygota</taxon>
        <taxon>Coleoptera</taxon>
        <taxon>Polyphaga</taxon>
        <taxon>Elateriformia</taxon>
        <taxon>Elateroidea</taxon>
        <taxon>Elateridae</taxon>
        <taxon>Agrypninae</taxon>
        <taxon>Pyrophorini</taxon>
        <taxon>Ignelater</taxon>
    </lineage>
</organism>
<evidence type="ECO:0000313" key="3">
    <source>
        <dbReference type="EMBL" id="KAF2898042.1"/>
    </source>
</evidence>
<evidence type="ECO:0000313" key="4">
    <source>
        <dbReference type="Proteomes" id="UP000801492"/>
    </source>
</evidence>
<sequence length="113" mass="13210">SKTDDTLEIVRWNDNVVVTVVTNCIPLEPMKTTVRYSRVEKKKIDIRMPDSVASYNQHMNGIDLNDQFVSTYHCSIRSKKWWGPFFSWAVDCSCVKGWLLYRRIGKNIPLLEL</sequence>
<name>A0A8K0D847_IGNLU</name>
<dbReference type="InterPro" id="IPR029526">
    <property type="entry name" value="PGBD"/>
</dbReference>
<feature type="domain" description="PiggyBac transposable element-derived protein" evidence="1">
    <location>
        <begin position="4"/>
        <end position="93"/>
    </location>
</feature>
<feature type="non-terminal residue" evidence="3">
    <location>
        <position position="1"/>
    </location>
</feature>